<protein>
    <submittedName>
        <fullName evidence="5">Sulfurtransferase</fullName>
    </submittedName>
</protein>
<feature type="compositionally biased region" description="Basic and acidic residues" evidence="3">
    <location>
        <begin position="228"/>
        <end position="240"/>
    </location>
</feature>
<feature type="compositionally biased region" description="Low complexity" evidence="3">
    <location>
        <begin position="188"/>
        <end position="198"/>
    </location>
</feature>
<proteinExistence type="predicted"/>
<dbReference type="OrthoDB" id="331165at2759"/>
<feature type="domain" description="Rhodanese" evidence="4">
    <location>
        <begin position="246"/>
        <end position="295"/>
    </location>
</feature>
<evidence type="ECO:0000313" key="5">
    <source>
        <dbReference type="EMBL" id="KFG59308.1"/>
    </source>
</evidence>
<feature type="domain" description="Rhodanese" evidence="4">
    <location>
        <begin position="437"/>
        <end position="608"/>
    </location>
</feature>
<dbReference type="Gene3D" id="3.40.250.10">
    <property type="entry name" value="Rhodanese-like domain"/>
    <property type="match status" value="2"/>
</dbReference>
<sequence length="639" mass="69362">MVRLCFPTVRPVVLSPAEVAALLLRFGSSVVRAQIAEATRRSHACATSRGHSSEESETIASSTGRYSFTQRCLAENASRRRDRHEGDRPESAQSSTATETLHEEPPKRDRRVFIFDASWLDLPVFGGRDAAREFRHGARLPHAVFFNVDACSDRESPFPHMMPGATEFAVYLTERALEARAREVHAGSGVAGSSVADSVGEEASEREREKRESGAEFDDSDENATFFSKDRRNEKLPSRPPEVDLERDIFIVYDGVGVFSSPRVYFMLKAFGCANVFLLDGGIKRWIAEGYPTERGPLSAVGFGERETFVSSARGTTSHDTGPPDLLIQSAPHAVEMVEAAQNACNAAVDLASRGDAEAAEALSEKAAAAAVASGVMRAAELPPVRLATSSVATYDAIVSHSRGVHTPDAGRDDEEVGARGQTPEAPEEGARSSGEKGVDFLLVDARVPGRFFGTEPEPRGDVPSGHIPGSLNLPFPAVLETKQFDERSDTGADCEPLSPFASSPTEKAFAWHTLKKGEKLREALQPVFTRVGGALLKTQEHEESQRASRDSRDSEETHTQVVVTCGSGMTACVLYVALVEAGVDPRALAVYDGSWAEYATRRLLEHDGEGIIPRLNEQEASEWRTKILHARLSGNKEL</sequence>
<dbReference type="GO" id="GO:0005739">
    <property type="term" value="C:mitochondrion"/>
    <property type="evidence" value="ECO:0007669"/>
    <property type="project" value="TreeGrafter"/>
</dbReference>
<feature type="region of interest" description="Disordered" evidence="3">
    <location>
        <begin position="41"/>
        <end position="64"/>
    </location>
</feature>
<comment type="caution">
    <text evidence="5">The sequence shown here is derived from an EMBL/GenBank/DDBJ whole genome shotgun (WGS) entry which is preliminary data.</text>
</comment>
<keyword evidence="2" id="KW-0677">Repeat</keyword>
<dbReference type="InterPro" id="IPR001763">
    <property type="entry name" value="Rhodanese-like_dom"/>
</dbReference>
<dbReference type="SUPFAM" id="SSF52821">
    <property type="entry name" value="Rhodanese/Cell cycle control phosphatase"/>
    <property type="match status" value="3"/>
</dbReference>
<evidence type="ECO:0000256" key="3">
    <source>
        <dbReference type="SAM" id="MobiDB-lite"/>
    </source>
</evidence>
<feature type="region of interest" description="Disordered" evidence="3">
    <location>
        <begin position="403"/>
        <end position="437"/>
    </location>
</feature>
<dbReference type="Proteomes" id="UP000028834">
    <property type="component" value="Unassembled WGS sequence"/>
</dbReference>
<organism evidence="5 6">
    <name type="scientific">Toxoplasma gondii RUB</name>
    <dbReference type="NCBI Taxonomy" id="935652"/>
    <lineage>
        <taxon>Eukaryota</taxon>
        <taxon>Sar</taxon>
        <taxon>Alveolata</taxon>
        <taxon>Apicomplexa</taxon>
        <taxon>Conoidasida</taxon>
        <taxon>Coccidia</taxon>
        <taxon>Eucoccidiorida</taxon>
        <taxon>Eimeriorina</taxon>
        <taxon>Sarcocystidae</taxon>
        <taxon>Toxoplasma</taxon>
    </lineage>
</organism>
<feature type="region of interest" description="Disordered" evidence="3">
    <location>
        <begin position="77"/>
        <end position="106"/>
    </location>
</feature>
<dbReference type="PANTHER" id="PTHR11364">
    <property type="entry name" value="THIOSULFATE SULFERTANSFERASE"/>
    <property type="match status" value="1"/>
</dbReference>
<keyword evidence="1 5" id="KW-0808">Transferase</keyword>
<dbReference type="VEuPathDB" id="ToxoDB:TGRUB_305910"/>
<dbReference type="EMBL" id="AFYV02002240">
    <property type="protein sequence ID" value="KFG59308.1"/>
    <property type="molecule type" value="Genomic_DNA"/>
</dbReference>
<dbReference type="GO" id="GO:0004792">
    <property type="term" value="F:thiosulfate-cyanide sulfurtransferase activity"/>
    <property type="evidence" value="ECO:0007669"/>
    <property type="project" value="TreeGrafter"/>
</dbReference>
<dbReference type="InterPro" id="IPR036873">
    <property type="entry name" value="Rhodanese-like_dom_sf"/>
</dbReference>
<dbReference type="SMART" id="SM00450">
    <property type="entry name" value="RHOD"/>
    <property type="match status" value="2"/>
</dbReference>
<evidence type="ECO:0000313" key="6">
    <source>
        <dbReference type="Proteomes" id="UP000028834"/>
    </source>
</evidence>
<feature type="compositionally biased region" description="Basic and acidic residues" evidence="3">
    <location>
        <begin position="77"/>
        <end position="90"/>
    </location>
</feature>
<dbReference type="AlphaFoldDB" id="A0A086LRP0"/>
<dbReference type="PROSITE" id="PS50206">
    <property type="entry name" value="RHODANESE_3"/>
    <property type="match status" value="2"/>
</dbReference>
<dbReference type="PANTHER" id="PTHR11364:SF27">
    <property type="entry name" value="SULFURTRANSFERASE"/>
    <property type="match status" value="1"/>
</dbReference>
<dbReference type="InterPro" id="IPR045078">
    <property type="entry name" value="TST/MPST-like"/>
</dbReference>
<evidence type="ECO:0000259" key="4">
    <source>
        <dbReference type="PROSITE" id="PS50206"/>
    </source>
</evidence>
<evidence type="ECO:0000256" key="2">
    <source>
        <dbReference type="ARBA" id="ARBA00022737"/>
    </source>
</evidence>
<evidence type="ECO:0000256" key="1">
    <source>
        <dbReference type="ARBA" id="ARBA00022679"/>
    </source>
</evidence>
<reference evidence="5 6" key="1">
    <citation type="submission" date="2014-05" db="EMBL/GenBank/DDBJ databases">
        <authorList>
            <person name="Sibley D."/>
            <person name="Venepally P."/>
            <person name="Karamycheva S."/>
            <person name="Hadjithomas M."/>
            <person name="Khan A."/>
            <person name="Brunk B."/>
            <person name="Roos D."/>
            <person name="Caler E."/>
            <person name="Lorenzi H."/>
        </authorList>
    </citation>
    <scope>NUCLEOTIDE SEQUENCE [LARGE SCALE GENOMIC DNA]</scope>
    <source>
        <strain evidence="5 6">RUB</strain>
    </source>
</reference>
<accession>A0A086LRP0</accession>
<name>A0A086LRP0_TOXGO</name>
<gene>
    <name evidence="5" type="ORF">TGRUB_305910</name>
</gene>
<feature type="compositionally biased region" description="Basic and acidic residues" evidence="3">
    <location>
        <begin position="203"/>
        <end position="214"/>
    </location>
</feature>
<feature type="region of interest" description="Disordered" evidence="3">
    <location>
        <begin position="536"/>
        <end position="560"/>
    </location>
</feature>
<feature type="compositionally biased region" description="Basic and acidic residues" evidence="3">
    <location>
        <begin position="539"/>
        <end position="559"/>
    </location>
</feature>
<feature type="region of interest" description="Disordered" evidence="3">
    <location>
        <begin position="188"/>
        <end position="240"/>
    </location>
</feature>